<sequence length="124" mass="13966">MTIDCGSPHQTTLFDSTSENTPNPIFKTRHLNYVFQWTDLQSFWWTAQGDHLAPNTTQGKNRFVVHGSRNANGPTTQQSWMTIGDDVGVNELYTPLAGVSSFTGNGRPLLREAQQTVDRKLLLW</sequence>
<evidence type="ECO:0000256" key="1">
    <source>
        <dbReference type="SAM" id="MobiDB-lite"/>
    </source>
</evidence>
<proteinExistence type="predicted"/>
<dbReference type="RefSeq" id="XP_003003954.1">
    <property type="nucleotide sequence ID" value="XM_003003908.1"/>
</dbReference>
<dbReference type="Proteomes" id="UP000008698">
    <property type="component" value="Unassembled WGS sequence"/>
</dbReference>
<evidence type="ECO:0000313" key="2">
    <source>
        <dbReference type="EMBL" id="EEY20287.1"/>
    </source>
</evidence>
<name>C9SNC2_VERA1</name>
<feature type="region of interest" description="Disordered" evidence="1">
    <location>
        <begin position="1"/>
        <end position="21"/>
    </location>
</feature>
<dbReference type="GeneID" id="9535548"/>
<gene>
    <name evidence="2" type="ORF">VDBG_06397</name>
</gene>
<reference evidence="3" key="1">
    <citation type="journal article" date="2011" name="PLoS Pathog.">
        <title>Comparative genomics yields insights into niche adaptation of plant vascular wilt pathogens.</title>
        <authorList>
            <person name="Klosterman S.J."/>
            <person name="Subbarao K.V."/>
            <person name="Kang S."/>
            <person name="Veronese P."/>
            <person name="Gold S.E."/>
            <person name="Thomma B.P.H.J."/>
            <person name="Chen Z."/>
            <person name="Henrissat B."/>
            <person name="Lee Y.-H."/>
            <person name="Park J."/>
            <person name="Garcia-Pedrajas M.D."/>
            <person name="Barbara D.J."/>
            <person name="Anchieta A."/>
            <person name="de Jonge R."/>
            <person name="Santhanam P."/>
            <person name="Maruthachalam K."/>
            <person name="Atallah Z."/>
            <person name="Amyotte S.G."/>
            <person name="Paz Z."/>
            <person name="Inderbitzin P."/>
            <person name="Hayes R.J."/>
            <person name="Heiman D.I."/>
            <person name="Young S."/>
            <person name="Zeng Q."/>
            <person name="Engels R."/>
            <person name="Galagan J."/>
            <person name="Cuomo C.A."/>
            <person name="Dobinson K.F."/>
            <person name="Ma L.-J."/>
        </authorList>
    </citation>
    <scope>NUCLEOTIDE SEQUENCE [LARGE SCALE GENOMIC DNA]</scope>
    <source>
        <strain evidence="3">VaMs.102 / ATCC MYA-4576 / FGSC 10136</strain>
    </source>
</reference>
<dbReference type="EMBL" id="DS985220">
    <property type="protein sequence ID" value="EEY20287.1"/>
    <property type="molecule type" value="Genomic_DNA"/>
</dbReference>
<organism evidence="3">
    <name type="scientific">Verticillium alfalfae (strain VaMs.102 / ATCC MYA-4576 / FGSC 10136)</name>
    <name type="common">Verticillium wilt of alfalfa</name>
    <name type="synonym">Verticillium albo-atrum</name>
    <dbReference type="NCBI Taxonomy" id="526221"/>
    <lineage>
        <taxon>Eukaryota</taxon>
        <taxon>Fungi</taxon>
        <taxon>Dikarya</taxon>
        <taxon>Ascomycota</taxon>
        <taxon>Pezizomycotina</taxon>
        <taxon>Sordariomycetes</taxon>
        <taxon>Hypocreomycetidae</taxon>
        <taxon>Glomerellales</taxon>
        <taxon>Plectosphaerellaceae</taxon>
        <taxon>Verticillium</taxon>
    </lineage>
</organism>
<dbReference type="KEGG" id="val:VDBG_06397"/>
<evidence type="ECO:0000313" key="3">
    <source>
        <dbReference type="Proteomes" id="UP000008698"/>
    </source>
</evidence>
<keyword evidence="3" id="KW-1185">Reference proteome</keyword>
<accession>C9SNC2</accession>
<feature type="compositionally biased region" description="Polar residues" evidence="1">
    <location>
        <begin position="8"/>
        <end position="21"/>
    </location>
</feature>
<dbReference type="AlphaFoldDB" id="C9SNC2"/>
<protein>
    <submittedName>
        <fullName evidence="2">Predicted protein</fullName>
    </submittedName>
</protein>
<dbReference type="HOGENOM" id="CLU_2005640_0_0_1"/>